<evidence type="ECO:0000256" key="6">
    <source>
        <dbReference type="ARBA" id="ARBA00023146"/>
    </source>
</evidence>
<dbReference type="InterPro" id="IPR014729">
    <property type="entry name" value="Rossmann-like_a/b/a_fold"/>
</dbReference>
<keyword evidence="6" id="KW-0030">Aminoacyl-tRNA synthetase</keyword>
<dbReference type="InterPro" id="IPR002300">
    <property type="entry name" value="aa-tRNA-synth_Ia"/>
</dbReference>
<protein>
    <recommendedName>
        <fullName evidence="1">valine--tRNA ligase</fullName>
        <ecNumber evidence="1">6.1.1.9</ecNumber>
    </recommendedName>
    <alternativeName>
        <fullName evidence="7">Valyl-tRNA synthetase</fullName>
    </alternativeName>
</protein>
<keyword evidence="4" id="KW-0067">ATP-binding</keyword>
<evidence type="ECO:0000256" key="1">
    <source>
        <dbReference type="ARBA" id="ARBA00013169"/>
    </source>
</evidence>
<dbReference type="PANTHER" id="PTHR11946:SF93">
    <property type="entry name" value="VALINE--TRNA LIGASE, CHLOROPLASTIC_MITOCHONDRIAL 2"/>
    <property type="match status" value="1"/>
</dbReference>
<feature type="non-terminal residue" evidence="9">
    <location>
        <position position="97"/>
    </location>
</feature>
<keyword evidence="3" id="KW-0547">Nucleotide-binding</keyword>
<dbReference type="SUPFAM" id="SSF52374">
    <property type="entry name" value="Nucleotidylyl transferase"/>
    <property type="match status" value="1"/>
</dbReference>
<dbReference type="Gene3D" id="3.40.50.620">
    <property type="entry name" value="HUPs"/>
    <property type="match status" value="1"/>
</dbReference>
<evidence type="ECO:0000256" key="5">
    <source>
        <dbReference type="ARBA" id="ARBA00022917"/>
    </source>
</evidence>
<evidence type="ECO:0000256" key="7">
    <source>
        <dbReference type="ARBA" id="ARBA00029936"/>
    </source>
</evidence>
<name>A0A537L7Y4_9BACT</name>
<comment type="caution">
    <text evidence="9">The sequence shown here is derived from an EMBL/GenBank/DDBJ whole genome shotgun (WGS) entry which is preliminary data.</text>
</comment>
<reference evidence="9 10" key="1">
    <citation type="journal article" date="2019" name="Nat. Microbiol.">
        <title>Mediterranean grassland soil C-N compound turnover is dependent on rainfall and depth, and is mediated by genomically divergent microorganisms.</title>
        <authorList>
            <person name="Diamond S."/>
            <person name="Andeer P.F."/>
            <person name="Li Z."/>
            <person name="Crits-Christoph A."/>
            <person name="Burstein D."/>
            <person name="Anantharaman K."/>
            <person name="Lane K.R."/>
            <person name="Thomas B.C."/>
            <person name="Pan C."/>
            <person name="Northen T.R."/>
            <person name="Banfield J.F."/>
        </authorList>
    </citation>
    <scope>NUCLEOTIDE SEQUENCE [LARGE SCALE GENOMIC DNA]</scope>
    <source>
        <strain evidence="9">NP_4</strain>
    </source>
</reference>
<dbReference type="GO" id="GO:0004832">
    <property type="term" value="F:valine-tRNA ligase activity"/>
    <property type="evidence" value="ECO:0007669"/>
    <property type="project" value="UniProtKB-EC"/>
</dbReference>
<keyword evidence="2 9" id="KW-0436">Ligase</keyword>
<accession>A0A537L7Y4</accession>
<evidence type="ECO:0000256" key="4">
    <source>
        <dbReference type="ARBA" id="ARBA00022840"/>
    </source>
</evidence>
<dbReference type="EMBL" id="VBAL01000047">
    <property type="protein sequence ID" value="TMJ04132.1"/>
    <property type="molecule type" value="Genomic_DNA"/>
</dbReference>
<dbReference type="Pfam" id="PF00133">
    <property type="entry name" value="tRNA-synt_1"/>
    <property type="match status" value="1"/>
</dbReference>
<dbReference type="EC" id="6.1.1.9" evidence="1"/>
<evidence type="ECO:0000256" key="2">
    <source>
        <dbReference type="ARBA" id="ARBA00022598"/>
    </source>
</evidence>
<dbReference type="Proteomes" id="UP000319353">
    <property type="component" value="Unassembled WGS sequence"/>
</dbReference>
<evidence type="ECO:0000256" key="3">
    <source>
        <dbReference type="ARBA" id="ARBA00022741"/>
    </source>
</evidence>
<feature type="domain" description="Aminoacyl-tRNA synthetase class Ia" evidence="8">
    <location>
        <begin position="1"/>
        <end position="95"/>
    </location>
</feature>
<dbReference type="GO" id="GO:0005524">
    <property type="term" value="F:ATP binding"/>
    <property type="evidence" value="ECO:0007669"/>
    <property type="project" value="UniProtKB-KW"/>
</dbReference>
<evidence type="ECO:0000313" key="10">
    <source>
        <dbReference type="Proteomes" id="UP000319353"/>
    </source>
</evidence>
<organism evidence="9 10">
    <name type="scientific">Candidatus Segetimicrobium genomatis</name>
    <dbReference type="NCBI Taxonomy" id="2569760"/>
    <lineage>
        <taxon>Bacteria</taxon>
        <taxon>Bacillati</taxon>
        <taxon>Candidatus Sysuimicrobiota</taxon>
        <taxon>Candidatus Sysuimicrobiia</taxon>
        <taxon>Candidatus Sysuimicrobiales</taxon>
        <taxon>Candidatus Segetimicrobiaceae</taxon>
        <taxon>Candidatus Segetimicrobium</taxon>
    </lineage>
</organism>
<dbReference type="GO" id="GO:0006438">
    <property type="term" value="P:valyl-tRNA aminoacylation"/>
    <property type="evidence" value="ECO:0007669"/>
    <property type="project" value="InterPro"/>
</dbReference>
<evidence type="ECO:0000259" key="8">
    <source>
        <dbReference type="Pfam" id="PF00133"/>
    </source>
</evidence>
<proteinExistence type="predicted"/>
<keyword evidence="5" id="KW-0648">Protein biosynthesis</keyword>
<dbReference type="InterPro" id="IPR002303">
    <property type="entry name" value="Valyl-tRNA_ligase"/>
</dbReference>
<dbReference type="PANTHER" id="PTHR11946">
    <property type="entry name" value="VALYL-TRNA SYNTHETASES"/>
    <property type="match status" value="1"/>
</dbReference>
<dbReference type="AlphaFoldDB" id="A0A537L7Y4"/>
<gene>
    <name evidence="9" type="ORF">E6H01_04425</name>
</gene>
<sequence>MLDTWFSSGLWPFSTLGWPRETPDLRYFYPGHALVTANEILFLWIARMIMLGLHFMDDIPFTDVYVAPTVLTLEGRRMSKSLGTGIDPLEMADGRGY</sequence>
<dbReference type="GO" id="GO:0005829">
    <property type="term" value="C:cytosol"/>
    <property type="evidence" value="ECO:0007669"/>
    <property type="project" value="TreeGrafter"/>
</dbReference>
<evidence type="ECO:0000313" key="9">
    <source>
        <dbReference type="EMBL" id="TMJ04132.1"/>
    </source>
</evidence>